<name>A0A5M3WEA6_9ACTN</name>
<comment type="caution">
    <text evidence="2">The sequence shown here is derived from an EMBL/GenBank/DDBJ whole genome shotgun (WGS) entry which is preliminary data.</text>
</comment>
<dbReference type="Proteomes" id="UP000334990">
    <property type="component" value="Unassembled WGS sequence"/>
</dbReference>
<keyword evidence="3" id="KW-1185">Reference proteome</keyword>
<feature type="signal peptide" evidence="1">
    <location>
        <begin position="1"/>
        <end position="25"/>
    </location>
</feature>
<dbReference type="EMBL" id="BLAD01000101">
    <property type="protein sequence ID" value="GES05443.1"/>
    <property type="molecule type" value="Genomic_DNA"/>
</dbReference>
<gene>
    <name evidence="2" type="ORF">Acor_75110</name>
</gene>
<sequence>MIITRVGIAGLACVGGLLTGQAAMAETVAGTAAGTVAGRSARACLAPDQVGSYLSKEGEATISFSAAFLNGLRQAGVDMQALPPHKMIGNGSGTWLPIGDRYDNIEVPSGRVCYPGGWRWTQSATGASYEIDDFWILFSAVGTSKVIANPKVNGRPRDGGELTLLNFSVPQAFLTGQFVPHNGGIGPKRVDLRMTDDIVRDLNTVFGTTFRGGTVLGGLDIAWKGVPSRPLPSGTSLGFVGLQLLADAIRLPLFPASS</sequence>
<protein>
    <submittedName>
        <fullName evidence="2">Uncharacterized protein</fullName>
    </submittedName>
</protein>
<evidence type="ECO:0000256" key="1">
    <source>
        <dbReference type="SAM" id="SignalP"/>
    </source>
</evidence>
<feature type="chain" id="PRO_5024434986" evidence="1">
    <location>
        <begin position="26"/>
        <end position="258"/>
    </location>
</feature>
<organism evidence="2 3">
    <name type="scientific">Acrocarpospora corrugata</name>
    <dbReference type="NCBI Taxonomy" id="35763"/>
    <lineage>
        <taxon>Bacteria</taxon>
        <taxon>Bacillati</taxon>
        <taxon>Actinomycetota</taxon>
        <taxon>Actinomycetes</taxon>
        <taxon>Streptosporangiales</taxon>
        <taxon>Streptosporangiaceae</taxon>
        <taxon>Acrocarpospora</taxon>
    </lineage>
</organism>
<proteinExistence type="predicted"/>
<dbReference type="AlphaFoldDB" id="A0A5M3WEA6"/>
<reference evidence="2 3" key="1">
    <citation type="submission" date="2019-10" db="EMBL/GenBank/DDBJ databases">
        <title>Whole genome shotgun sequence of Acrocarpospora corrugata NBRC 13972.</title>
        <authorList>
            <person name="Ichikawa N."/>
            <person name="Kimura A."/>
            <person name="Kitahashi Y."/>
            <person name="Komaki H."/>
            <person name="Oguchi A."/>
        </authorList>
    </citation>
    <scope>NUCLEOTIDE SEQUENCE [LARGE SCALE GENOMIC DNA]</scope>
    <source>
        <strain evidence="2 3">NBRC 13972</strain>
    </source>
</reference>
<accession>A0A5M3WEA6</accession>
<evidence type="ECO:0000313" key="3">
    <source>
        <dbReference type="Proteomes" id="UP000334990"/>
    </source>
</evidence>
<evidence type="ECO:0000313" key="2">
    <source>
        <dbReference type="EMBL" id="GES05443.1"/>
    </source>
</evidence>
<keyword evidence="1" id="KW-0732">Signal</keyword>